<name>A0A2G4SF50_RHIZD</name>
<dbReference type="InterPro" id="IPR045069">
    <property type="entry name" value="MATE_euk"/>
</dbReference>
<evidence type="ECO:0000256" key="1">
    <source>
        <dbReference type="ARBA" id="ARBA00004141"/>
    </source>
</evidence>
<dbReference type="STRING" id="1340429.A0A2G4SF50"/>
<reference evidence="7 8" key="1">
    <citation type="journal article" date="2016" name="Proc. Natl. Acad. Sci. U.S.A.">
        <title>Lipid metabolic changes in an early divergent fungus govern the establishment of a mutualistic symbiosis with endobacteria.</title>
        <authorList>
            <person name="Lastovetsky O.A."/>
            <person name="Gaspar M.L."/>
            <person name="Mondo S.J."/>
            <person name="LaButti K.M."/>
            <person name="Sandor L."/>
            <person name="Grigoriev I.V."/>
            <person name="Henry S.A."/>
            <person name="Pawlowska T.E."/>
        </authorList>
    </citation>
    <scope>NUCLEOTIDE SEQUENCE [LARGE SCALE GENOMIC DNA]</scope>
    <source>
        <strain evidence="7 8">ATCC 52813</strain>
    </source>
</reference>
<feature type="transmembrane region" description="Helical" evidence="6">
    <location>
        <begin position="438"/>
        <end position="458"/>
    </location>
</feature>
<comment type="subcellular location">
    <subcellularLocation>
        <location evidence="1">Membrane</location>
        <topology evidence="1">Multi-pass membrane protein</topology>
    </subcellularLocation>
</comment>
<evidence type="ECO:0000256" key="6">
    <source>
        <dbReference type="SAM" id="Phobius"/>
    </source>
</evidence>
<dbReference type="AlphaFoldDB" id="A0A2G4SF50"/>
<dbReference type="RefSeq" id="XP_023461112.1">
    <property type="nucleotide sequence ID" value="XM_023614424.1"/>
</dbReference>
<keyword evidence="8" id="KW-1185">Reference proteome</keyword>
<dbReference type="EMBL" id="KZ303877">
    <property type="protein sequence ID" value="PHZ07404.1"/>
    <property type="molecule type" value="Genomic_DNA"/>
</dbReference>
<feature type="transmembrane region" description="Helical" evidence="6">
    <location>
        <begin position="186"/>
        <end position="206"/>
    </location>
</feature>
<evidence type="ECO:0000313" key="7">
    <source>
        <dbReference type="EMBL" id="PHZ07404.1"/>
    </source>
</evidence>
<dbReference type="GO" id="GO:0015297">
    <property type="term" value="F:antiporter activity"/>
    <property type="evidence" value="ECO:0007669"/>
    <property type="project" value="InterPro"/>
</dbReference>
<feature type="transmembrane region" description="Helical" evidence="6">
    <location>
        <begin position="243"/>
        <end position="264"/>
    </location>
</feature>
<keyword evidence="5 6" id="KW-0472">Membrane</keyword>
<protein>
    <submittedName>
        <fullName evidence="7">MATE efflux family protein</fullName>
    </submittedName>
</protein>
<sequence length="517" mass="57231">MMRAPSLLMYSKLMSKDRESEPLCYENDMKKMPCRKDSGYDSISSPIEMPYPLTSLDVLQEAKAVLRYSIPLAITFFLGYSTRATDVWFLGKLGPQGISIGNGILTGKEKKEAVIRKVLTPFSRVAIDTLVAQAFTGAKHHHTVGIILQRGLLVSFIFGIMISVLWANSEFILVLMGQDPMLANMAQTYIIILIPYLFICYANTALRKFLQSIGEMKVTLYLVFFLLPANVVSNYFFLEYLNLGYIGAALHIVFISAFITLLYTIYLTCITNLIQVYWPGLTLNAFGGWSEFLRLGIPGMLSLSTDWAFEVCALLTGVLGQTSLAAQSVVLTINTLLLMIPTALSTGMAVRLGHLLGANEPRKSNLCFMVSAGIGVLCTFINALAIFTYRSQIAHHFSSDSEVVEATINLLQVASACHFTMGIGIVFSYALNALGKQTIVASLNVVSYYMIGLPFGIYLTYQCDWGLEGIWAGVALSGIVKVLCEFSILTYLVDWRHECQLATNRIHDQEYATSFIV</sequence>
<keyword evidence="4 6" id="KW-1133">Transmembrane helix</keyword>
<dbReference type="GeneID" id="35445413"/>
<feature type="transmembrane region" description="Helical" evidence="6">
    <location>
        <begin position="324"/>
        <end position="345"/>
    </location>
</feature>
<gene>
    <name evidence="7" type="ORF">RHIMIDRAFT_303658</name>
</gene>
<feature type="transmembrane region" description="Helical" evidence="6">
    <location>
        <begin position="409"/>
        <end position="431"/>
    </location>
</feature>
<dbReference type="Pfam" id="PF01554">
    <property type="entry name" value="MatE"/>
    <property type="match status" value="2"/>
</dbReference>
<evidence type="ECO:0000256" key="2">
    <source>
        <dbReference type="ARBA" id="ARBA00010199"/>
    </source>
</evidence>
<dbReference type="PANTHER" id="PTHR11206">
    <property type="entry name" value="MULTIDRUG RESISTANCE PROTEIN"/>
    <property type="match status" value="1"/>
</dbReference>
<dbReference type="CDD" id="cd13132">
    <property type="entry name" value="MATE_eukaryotic"/>
    <property type="match status" value="1"/>
</dbReference>
<organism evidence="7 8">
    <name type="scientific">Rhizopus microsporus ATCC 52813</name>
    <dbReference type="NCBI Taxonomy" id="1340429"/>
    <lineage>
        <taxon>Eukaryota</taxon>
        <taxon>Fungi</taxon>
        <taxon>Fungi incertae sedis</taxon>
        <taxon>Mucoromycota</taxon>
        <taxon>Mucoromycotina</taxon>
        <taxon>Mucoromycetes</taxon>
        <taxon>Mucorales</taxon>
        <taxon>Mucorineae</taxon>
        <taxon>Rhizopodaceae</taxon>
        <taxon>Rhizopus</taxon>
    </lineage>
</organism>
<dbReference type="GO" id="GO:0016020">
    <property type="term" value="C:membrane"/>
    <property type="evidence" value="ECO:0007669"/>
    <property type="project" value="UniProtKB-SubCell"/>
</dbReference>
<proteinExistence type="inferred from homology"/>
<dbReference type="GO" id="GO:0042910">
    <property type="term" value="F:xenobiotic transmembrane transporter activity"/>
    <property type="evidence" value="ECO:0007669"/>
    <property type="project" value="InterPro"/>
</dbReference>
<dbReference type="NCBIfam" id="TIGR00797">
    <property type="entry name" value="matE"/>
    <property type="match status" value="1"/>
</dbReference>
<feature type="transmembrane region" description="Helical" evidence="6">
    <location>
        <begin position="470"/>
        <end position="493"/>
    </location>
</feature>
<evidence type="ECO:0000256" key="5">
    <source>
        <dbReference type="ARBA" id="ARBA00023136"/>
    </source>
</evidence>
<keyword evidence="3 6" id="KW-0812">Transmembrane</keyword>
<feature type="transmembrane region" description="Helical" evidence="6">
    <location>
        <begin position="147"/>
        <end position="166"/>
    </location>
</feature>
<dbReference type="InterPro" id="IPR002528">
    <property type="entry name" value="MATE_fam"/>
</dbReference>
<dbReference type="GO" id="GO:1990961">
    <property type="term" value="P:xenobiotic detoxification by transmembrane export across the plasma membrane"/>
    <property type="evidence" value="ECO:0007669"/>
    <property type="project" value="InterPro"/>
</dbReference>
<accession>A0A2G4SF50</accession>
<evidence type="ECO:0000256" key="3">
    <source>
        <dbReference type="ARBA" id="ARBA00022692"/>
    </source>
</evidence>
<feature type="transmembrane region" description="Helical" evidence="6">
    <location>
        <begin position="218"/>
        <end position="237"/>
    </location>
</feature>
<evidence type="ECO:0000256" key="4">
    <source>
        <dbReference type="ARBA" id="ARBA00022989"/>
    </source>
</evidence>
<feature type="transmembrane region" description="Helical" evidence="6">
    <location>
        <begin position="366"/>
        <end position="389"/>
    </location>
</feature>
<evidence type="ECO:0000313" key="8">
    <source>
        <dbReference type="Proteomes" id="UP000242254"/>
    </source>
</evidence>
<dbReference type="Proteomes" id="UP000242254">
    <property type="component" value="Unassembled WGS sequence"/>
</dbReference>
<feature type="transmembrane region" description="Helical" evidence="6">
    <location>
        <begin position="276"/>
        <end position="297"/>
    </location>
</feature>
<comment type="similarity">
    <text evidence="2">Belongs to the multi antimicrobial extrusion (MATE) (TC 2.A.66.1) family.</text>
</comment>